<comment type="caution">
    <text evidence="5">The sequence shown here is derived from an EMBL/GenBank/DDBJ whole genome shotgun (WGS) entry which is preliminary data.</text>
</comment>
<keyword evidence="1" id="KW-0677">Repeat</keyword>
<gene>
    <name evidence="5" type="ORF">T310_1601</name>
</gene>
<feature type="region of interest" description="Disordered" evidence="4">
    <location>
        <begin position="1"/>
        <end position="120"/>
    </location>
</feature>
<evidence type="ECO:0000256" key="4">
    <source>
        <dbReference type="SAM" id="MobiDB-lite"/>
    </source>
</evidence>
<feature type="compositionally biased region" description="Basic residues" evidence="4">
    <location>
        <begin position="26"/>
        <end position="43"/>
    </location>
</feature>
<evidence type="ECO:0000256" key="2">
    <source>
        <dbReference type="ARBA" id="ARBA00023043"/>
    </source>
</evidence>
<evidence type="ECO:0000313" key="5">
    <source>
        <dbReference type="EMBL" id="KKA24361.1"/>
    </source>
</evidence>
<name>A0A0F4Z2P4_RASE3</name>
<keyword evidence="2 3" id="KW-0040">ANK repeat</keyword>
<dbReference type="OrthoDB" id="366390at2759"/>
<proteinExistence type="predicted"/>
<dbReference type="InterPro" id="IPR002110">
    <property type="entry name" value="Ankyrin_rpt"/>
</dbReference>
<organism evidence="5 6">
    <name type="scientific">Rasamsonia emersonii (strain ATCC 16479 / CBS 393.64 / IMI 116815)</name>
    <dbReference type="NCBI Taxonomy" id="1408163"/>
    <lineage>
        <taxon>Eukaryota</taxon>
        <taxon>Fungi</taxon>
        <taxon>Dikarya</taxon>
        <taxon>Ascomycota</taxon>
        <taxon>Pezizomycotina</taxon>
        <taxon>Eurotiomycetes</taxon>
        <taxon>Eurotiomycetidae</taxon>
        <taxon>Eurotiales</taxon>
        <taxon>Trichocomaceae</taxon>
        <taxon>Rasamsonia</taxon>
    </lineage>
</organism>
<protein>
    <submittedName>
        <fullName evidence="5">Ankyrin repeat domain protein</fullName>
    </submittedName>
</protein>
<evidence type="ECO:0000256" key="1">
    <source>
        <dbReference type="ARBA" id="ARBA00022737"/>
    </source>
</evidence>
<feature type="compositionally biased region" description="Low complexity" evidence="4">
    <location>
        <begin position="353"/>
        <end position="363"/>
    </location>
</feature>
<feature type="compositionally biased region" description="Low complexity" evidence="4">
    <location>
        <begin position="52"/>
        <end position="82"/>
    </location>
</feature>
<feature type="repeat" description="ANK" evidence="3">
    <location>
        <begin position="439"/>
        <end position="471"/>
    </location>
</feature>
<dbReference type="Gene3D" id="1.25.40.20">
    <property type="entry name" value="Ankyrin repeat-containing domain"/>
    <property type="match status" value="2"/>
</dbReference>
<dbReference type="PRINTS" id="PR01415">
    <property type="entry name" value="ANKYRIN"/>
</dbReference>
<reference evidence="5 6" key="1">
    <citation type="submission" date="2015-04" db="EMBL/GenBank/DDBJ databases">
        <authorList>
            <person name="Heijne W.H."/>
            <person name="Fedorova N.D."/>
            <person name="Nierman W.C."/>
            <person name="Vollebregt A.W."/>
            <person name="Zhao Z."/>
            <person name="Wu L."/>
            <person name="Kumar M."/>
            <person name="Stam H."/>
            <person name="van den Berg M.A."/>
            <person name="Pel H.J."/>
        </authorList>
    </citation>
    <scope>NUCLEOTIDE SEQUENCE [LARGE SCALE GENOMIC DNA]</scope>
    <source>
        <strain evidence="5 6">CBS 393.64</strain>
    </source>
</reference>
<dbReference type="EMBL" id="LASV01000064">
    <property type="protein sequence ID" value="KKA24361.1"/>
    <property type="molecule type" value="Genomic_DNA"/>
</dbReference>
<keyword evidence="6" id="KW-1185">Reference proteome</keyword>
<dbReference type="Pfam" id="PF13637">
    <property type="entry name" value="Ank_4"/>
    <property type="match status" value="1"/>
</dbReference>
<dbReference type="PANTHER" id="PTHR24180">
    <property type="entry name" value="CYCLIN-DEPENDENT KINASE INHIBITOR 2C-RELATED"/>
    <property type="match status" value="1"/>
</dbReference>
<accession>A0A0F4Z2P4</accession>
<sequence length="505" mass="54701">MPAMDAQSPTEFREDEDWTKLTDRSSRRRIQNRLSQRKRRRNAKLASEALRQQQEQQQQQQQEQPQQQPEEEPQPAQGSPQEMAMNQPLPHLQAELPQGQHPPDTPLGSAPPTVSDASSQYIPASCPEQAMSSTAEYCLGSSYPGMHDLPDVGELSDTADSIFTGVPDMPFRSSSAPEWDVLADGCRPGFPSKDMAIMSLEDVPPSPAYGTSPHMSSTAWRHVVKSRPYDPSMMPLGVQSRLPNRRSFQGAPESATLTSYPMQAMRDSSTDSTMSWDASIAAASIHSADSGDDQRSLASGKVFDLSPDPARSPPRSASIPSSSNSSLGSQKKAAAPMRREQTSSIQRKRTHRASSLGASSSEGSEVKPTGTTNGHTSLHLAVLSGHLAIVRLLLESGLDADSKNEEEQTAMHLATLEGNRAMVHLLLEQGASPNIGDKQGQTPLHLAASNGQVRLVELLLEYGSEADARDNAGYTCLHKAVMGGHEEVVRLMLTRGVDAKARVML</sequence>
<dbReference type="InterPro" id="IPR036770">
    <property type="entry name" value="Ankyrin_rpt-contain_sf"/>
</dbReference>
<dbReference type="SMART" id="SM00248">
    <property type="entry name" value="ANK"/>
    <property type="match status" value="4"/>
</dbReference>
<feature type="region of interest" description="Disordered" evidence="4">
    <location>
        <begin position="244"/>
        <end position="271"/>
    </location>
</feature>
<dbReference type="GeneID" id="25313952"/>
<dbReference type="STRING" id="1408163.A0A0F4Z2P4"/>
<feature type="compositionally biased region" description="Low complexity" evidence="4">
    <location>
        <begin position="304"/>
        <end position="329"/>
    </location>
</feature>
<feature type="repeat" description="ANK" evidence="3">
    <location>
        <begin position="373"/>
        <end position="405"/>
    </location>
</feature>
<feature type="region of interest" description="Disordered" evidence="4">
    <location>
        <begin position="287"/>
        <end position="373"/>
    </location>
</feature>
<evidence type="ECO:0000256" key="3">
    <source>
        <dbReference type="PROSITE-ProRule" id="PRU00023"/>
    </source>
</evidence>
<dbReference type="Pfam" id="PF12796">
    <property type="entry name" value="Ank_2"/>
    <property type="match status" value="1"/>
</dbReference>
<dbReference type="Proteomes" id="UP000053958">
    <property type="component" value="Unassembled WGS sequence"/>
</dbReference>
<dbReference type="PANTHER" id="PTHR24180:SF45">
    <property type="entry name" value="POLY [ADP-RIBOSE] POLYMERASE TANKYRASE"/>
    <property type="match status" value="1"/>
</dbReference>
<evidence type="ECO:0000313" key="6">
    <source>
        <dbReference type="Proteomes" id="UP000053958"/>
    </source>
</evidence>
<dbReference type="AlphaFoldDB" id="A0A0F4Z2P4"/>
<dbReference type="PROSITE" id="PS50088">
    <property type="entry name" value="ANK_REPEAT"/>
    <property type="match status" value="4"/>
</dbReference>
<dbReference type="InterPro" id="IPR051637">
    <property type="entry name" value="Ank_repeat_dom-contain_49"/>
</dbReference>
<dbReference type="PROSITE" id="PS50297">
    <property type="entry name" value="ANK_REP_REGION"/>
    <property type="match status" value="4"/>
</dbReference>
<dbReference type="RefSeq" id="XP_013330973.1">
    <property type="nucleotide sequence ID" value="XM_013475519.1"/>
</dbReference>
<feature type="repeat" description="ANK" evidence="3">
    <location>
        <begin position="472"/>
        <end position="504"/>
    </location>
</feature>
<feature type="compositionally biased region" description="Polar residues" evidence="4">
    <location>
        <begin position="255"/>
        <end position="271"/>
    </location>
</feature>
<feature type="repeat" description="ANK" evidence="3">
    <location>
        <begin position="406"/>
        <end position="438"/>
    </location>
</feature>
<dbReference type="SUPFAM" id="SSF48403">
    <property type="entry name" value="Ankyrin repeat"/>
    <property type="match status" value="1"/>
</dbReference>